<dbReference type="NCBIfam" id="TIGR00014">
    <property type="entry name" value="arsC"/>
    <property type="match status" value="1"/>
</dbReference>
<name>A0A5C6RP48_9FLAO</name>
<dbReference type="EC" id="1.20.4.1" evidence="4"/>
<comment type="similarity">
    <text evidence="1 3">Belongs to the ArsC family.</text>
</comment>
<dbReference type="SUPFAM" id="SSF52833">
    <property type="entry name" value="Thioredoxin-like"/>
    <property type="match status" value="1"/>
</dbReference>
<dbReference type="Proteomes" id="UP000321721">
    <property type="component" value="Unassembled WGS sequence"/>
</dbReference>
<comment type="caution">
    <text evidence="4">The sequence shown here is derived from an EMBL/GenBank/DDBJ whole genome shotgun (WGS) entry which is preliminary data.</text>
</comment>
<dbReference type="Pfam" id="PF03960">
    <property type="entry name" value="ArsC"/>
    <property type="match status" value="1"/>
</dbReference>
<dbReference type="CDD" id="cd03034">
    <property type="entry name" value="ArsC_ArsC"/>
    <property type="match status" value="1"/>
</dbReference>
<dbReference type="InterPro" id="IPR006659">
    <property type="entry name" value="Arsenate_reductase"/>
</dbReference>
<dbReference type="EMBL" id="VOOS01000006">
    <property type="protein sequence ID" value="TXB64007.1"/>
    <property type="molecule type" value="Genomic_DNA"/>
</dbReference>
<dbReference type="GO" id="GO:0008794">
    <property type="term" value="F:arsenate reductase (glutaredoxin) activity"/>
    <property type="evidence" value="ECO:0007669"/>
    <property type="project" value="UniProtKB-EC"/>
</dbReference>
<dbReference type="PANTHER" id="PTHR30041:SF4">
    <property type="entry name" value="ARSENATE REDUCTASE"/>
    <property type="match status" value="1"/>
</dbReference>
<keyword evidence="2 4" id="KW-0560">Oxidoreductase</keyword>
<accession>A0A5C6RP48</accession>
<evidence type="ECO:0000313" key="4">
    <source>
        <dbReference type="EMBL" id="TXB64007.1"/>
    </source>
</evidence>
<dbReference type="Gene3D" id="3.40.30.10">
    <property type="entry name" value="Glutaredoxin"/>
    <property type="match status" value="1"/>
</dbReference>
<dbReference type="OrthoDB" id="9808142at2"/>
<organism evidence="4 5">
    <name type="scientific">Vicingus serpentipes</name>
    <dbReference type="NCBI Taxonomy" id="1926625"/>
    <lineage>
        <taxon>Bacteria</taxon>
        <taxon>Pseudomonadati</taxon>
        <taxon>Bacteroidota</taxon>
        <taxon>Flavobacteriia</taxon>
        <taxon>Flavobacteriales</taxon>
        <taxon>Vicingaceae</taxon>
        <taxon>Vicingus</taxon>
    </lineage>
</organism>
<evidence type="ECO:0000313" key="5">
    <source>
        <dbReference type="Proteomes" id="UP000321721"/>
    </source>
</evidence>
<dbReference type="AlphaFoldDB" id="A0A5C6RP48"/>
<protein>
    <submittedName>
        <fullName evidence="4">Arsenate reductase (Glutaredoxin)</fullName>
        <ecNumber evidence="4">1.20.4.1</ecNumber>
    </submittedName>
</protein>
<dbReference type="PANTHER" id="PTHR30041">
    <property type="entry name" value="ARSENATE REDUCTASE"/>
    <property type="match status" value="1"/>
</dbReference>
<dbReference type="RefSeq" id="WP_147101997.1">
    <property type="nucleotide sequence ID" value="NZ_VOOS01000006.1"/>
</dbReference>
<reference evidence="4 5" key="1">
    <citation type="submission" date="2019-08" db="EMBL/GenBank/DDBJ databases">
        <title>Genome of Vicingus serpentipes NCIMB 15042.</title>
        <authorList>
            <person name="Bowman J.P."/>
        </authorList>
    </citation>
    <scope>NUCLEOTIDE SEQUENCE [LARGE SCALE GENOMIC DNA]</scope>
    <source>
        <strain evidence="4 5">NCIMB 15042</strain>
    </source>
</reference>
<proteinExistence type="inferred from homology"/>
<evidence type="ECO:0000256" key="1">
    <source>
        <dbReference type="ARBA" id="ARBA00007198"/>
    </source>
</evidence>
<evidence type="ECO:0000256" key="2">
    <source>
        <dbReference type="ARBA" id="ARBA00023002"/>
    </source>
</evidence>
<evidence type="ECO:0000256" key="3">
    <source>
        <dbReference type="PROSITE-ProRule" id="PRU01282"/>
    </source>
</evidence>
<dbReference type="InterPro" id="IPR006660">
    <property type="entry name" value="Arsenate_reductase-like"/>
</dbReference>
<sequence length="112" mass="12894">MKIYHNPRCSKSRQTLQIIKDAGAEVEIIEYLNEVPTQDELAAILIKLGMNAEDILRKGEDIFKQNYKGKTFSNDEWIKIMIENPKLIERPIIIKGNKAVLGRPPENVNEFL</sequence>
<dbReference type="PROSITE" id="PS51353">
    <property type="entry name" value="ARSC"/>
    <property type="match status" value="1"/>
</dbReference>
<gene>
    <name evidence="4" type="primary">arsC</name>
    <name evidence="4" type="ORF">FRY74_12200</name>
</gene>
<keyword evidence="5" id="KW-1185">Reference proteome</keyword>
<dbReference type="InterPro" id="IPR036249">
    <property type="entry name" value="Thioredoxin-like_sf"/>
</dbReference>